<organism evidence="1 2">
    <name type="scientific">Manihot esculenta</name>
    <name type="common">Cassava</name>
    <name type="synonym">Jatropha manihot</name>
    <dbReference type="NCBI Taxonomy" id="3983"/>
    <lineage>
        <taxon>Eukaryota</taxon>
        <taxon>Viridiplantae</taxon>
        <taxon>Streptophyta</taxon>
        <taxon>Embryophyta</taxon>
        <taxon>Tracheophyta</taxon>
        <taxon>Spermatophyta</taxon>
        <taxon>Magnoliopsida</taxon>
        <taxon>eudicotyledons</taxon>
        <taxon>Gunneridae</taxon>
        <taxon>Pentapetalae</taxon>
        <taxon>rosids</taxon>
        <taxon>fabids</taxon>
        <taxon>Malpighiales</taxon>
        <taxon>Euphorbiaceae</taxon>
        <taxon>Crotonoideae</taxon>
        <taxon>Manihoteae</taxon>
        <taxon>Manihot</taxon>
    </lineage>
</organism>
<evidence type="ECO:0000313" key="2">
    <source>
        <dbReference type="Proteomes" id="UP000091857"/>
    </source>
</evidence>
<accession>A0ACB7G2Z3</accession>
<name>A0ACB7G2Z3_MANES</name>
<gene>
    <name evidence="1" type="ORF">MANES_17G060201v8</name>
</gene>
<protein>
    <submittedName>
        <fullName evidence="1">Uncharacterized protein</fullName>
    </submittedName>
</protein>
<proteinExistence type="predicted"/>
<keyword evidence="2" id="KW-1185">Reference proteome</keyword>
<reference evidence="2" key="1">
    <citation type="journal article" date="2016" name="Nat. Biotechnol.">
        <title>Sequencing wild and cultivated cassava and related species reveals extensive interspecific hybridization and genetic diversity.</title>
        <authorList>
            <person name="Bredeson J.V."/>
            <person name="Lyons J.B."/>
            <person name="Prochnik S.E."/>
            <person name="Wu G.A."/>
            <person name="Ha C.M."/>
            <person name="Edsinger-Gonzales E."/>
            <person name="Grimwood J."/>
            <person name="Schmutz J."/>
            <person name="Rabbi I.Y."/>
            <person name="Egesi C."/>
            <person name="Nauluvula P."/>
            <person name="Lebot V."/>
            <person name="Ndunguru J."/>
            <person name="Mkamilo G."/>
            <person name="Bart R.S."/>
            <person name="Setter T.L."/>
            <person name="Gleadow R.M."/>
            <person name="Kulakow P."/>
            <person name="Ferguson M.E."/>
            <person name="Rounsley S."/>
            <person name="Rokhsar D.S."/>
        </authorList>
    </citation>
    <scope>NUCLEOTIDE SEQUENCE [LARGE SCALE GENOMIC DNA]</scope>
    <source>
        <strain evidence="2">cv. AM560-2</strain>
    </source>
</reference>
<dbReference type="EMBL" id="CM004403">
    <property type="protein sequence ID" value="KAG8634582.1"/>
    <property type="molecule type" value="Genomic_DNA"/>
</dbReference>
<dbReference type="Proteomes" id="UP000091857">
    <property type="component" value="Chromosome 17"/>
</dbReference>
<sequence length="827" mass="91837">MGMCLWNAILQLVIITSLARFQHAQFHYLPTAQVSTSWSIRNLSILSPFVPLRIILSNCGFACGFYSTNDEYDSFFFAVAIVKIVGDDVTSFTNVWVANRNKPVGADAKLQFLADGNLVLTDADGSLVWSTNTSKRSVVGMKMMKTGNFVLHDANNKTVWQSFDYPTDTLLLGQKLVKGQRLSAYASETNMSEGNFYLSVTSQGLFAYYKANVPQMYFRYLAFDGNMESIELMHSTTGTGPLSLYFSSSAPHKPFPFKTVANSNEITMPFMKFNSNGHLILYDSSFFTDDMLAEHMSECEYPTTCGNLMLCSNQGENCSCPAGLGKDDYSAPGCAEINPTLCRTPQFQSLVPYKDVYHFSFVDPDSAVLKGTDMESCKEACLNNCSCEVAFFQHLHNYSHGNCFLPSPVLSLIYDGDQRNNRQSYAFVKIANYSGIGIAPGQEVINGAGGARGSPTSAMRYKIIAASTVGSFLLIMFVRKKGDGAEEMEEYLDQISGMPIRFSYAKLKIATGNFQKKIGQGGFGSVFEGSLQDGQKIAVKCLESSGQGKKEFLAEVKTIGSIHHQNLVTLIGFCVEKLHRLLVYEFMSNGSLDKWIFCIQPQQPPLDWPSRKTIILNIAKGLAYLHEGCRKKIVHLDIKPQNILLDANLHAKISDFGLSKLIDRDRSRVATTMRGTPGYIAPELISSVMTEKADVYSFGVVLMEVVCGRKNVDRSQPVELLHLLPVLMKKAMDDGLIDMIDRRGESMQSHSSEVVKVMRLAIWCLQRDYKKRPSMSMVVKVLEGTMEVEAELDYNMHTPTILAAVTRETELETTATEILPSFLSGPR</sequence>
<evidence type="ECO:0000313" key="1">
    <source>
        <dbReference type="EMBL" id="KAG8634582.1"/>
    </source>
</evidence>
<comment type="caution">
    <text evidence="1">The sequence shown here is derived from an EMBL/GenBank/DDBJ whole genome shotgun (WGS) entry which is preliminary data.</text>
</comment>